<evidence type="ECO:0000256" key="1">
    <source>
        <dbReference type="SAM" id="Phobius"/>
    </source>
</evidence>
<keyword evidence="1" id="KW-1133">Transmembrane helix</keyword>
<name>A0A251UUH1_HELAN</name>
<evidence type="ECO:0000313" key="2">
    <source>
        <dbReference type="EMBL" id="OTG26506.1"/>
    </source>
</evidence>
<keyword evidence="1" id="KW-0472">Membrane</keyword>
<organism evidence="2 3">
    <name type="scientific">Helianthus annuus</name>
    <name type="common">Common sunflower</name>
    <dbReference type="NCBI Taxonomy" id="4232"/>
    <lineage>
        <taxon>Eukaryota</taxon>
        <taxon>Viridiplantae</taxon>
        <taxon>Streptophyta</taxon>
        <taxon>Embryophyta</taxon>
        <taxon>Tracheophyta</taxon>
        <taxon>Spermatophyta</taxon>
        <taxon>Magnoliopsida</taxon>
        <taxon>eudicotyledons</taxon>
        <taxon>Gunneridae</taxon>
        <taxon>Pentapetalae</taxon>
        <taxon>asterids</taxon>
        <taxon>campanulids</taxon>
        <taxon>Asterales</taxon>
        <taxon>Asteraceae</taxon>
        <taxon>Asteroideae</taxon>
        <taxon>Heliantheae alliance</taxon>
        <taxon>Heliantheae</taxon>
        <taxon>Helianthus</taxon>
    </lineage>
</organism>
<dbReference type="EMBL" id="CM007894">
    <property type="protein sequence ID" value="OTG26506.1"/>
    <property type="molecule type" value="Genomic_DNA"/>
</dbReference>
<keyword evidence="1" id="KW-0812">Transmembrane</keyword>
<gene>
    <name evidence="2" type="ORF">HannXRQ_Chr05g0159451</name>
</gene>
<dbReference type="Proteomes" id="UP000215914">
    <property type="component" value="Chromosome 5"/>
</dbReference>
<keyword evidence="3" id="KW-1185">Reference proteome</keyword>
<dbReference type="InParanoid" id="A0A251UUH1"/>
<reference evidence="3" key="1">
    <citation type="journal article" date="2017" name="Nature">
        <title>The sunflower genome provides insights into oil metabolism, flowering and Asterid evolution.</title>
        <authorList>
            <person name="Badouin H."/>
            <person name="Gouzy J."/>
            <person name="Grassa C.J."/>
            <person name="Murat F."/>
            <person name="Staton S.E."/>
            <person name="Cottret L."/>
            <person name="Lelandais-Briere C."/>
            <person name="Owens G.L."/>
            <person name="Carrere S."/>
            <person name="Mayjonade B."/>
            <person name="Legrand L."/>
            <person name="Gill N."/>
            <person name="Kane N.C."/>
            <person name="Bowers J.E."/>
            <person name="Hubner S."/>
            <person name="Bellec A."/>
            <person name="Berard A."/>
            <person name="Berges H."/>
            <person name="Blanchet N."/>
            <person name="Boniface M.C."/>
            <person name="Brunel D."/>
            <person name="Catrice O."/>
            <person name="Chaidir N."/>
            <person name="Claudel C."/>
            <person name="Donnadieu C."/>
            <person name="Faraut T."/>
            <person name="Fievet G."/>
            <person name="Helmstetter N."/>
            <person name="King M."/>
            <person name="Knapp S.J."/>
            <person name="Lai Z."/>
            <person name="Le Paslier M.C."/>
            <person name="Lippi Y."/>
            <person name="Lorenzon L."/>
            <person name="Mandel J.R."/>
            <person name="Marage G."/>
            <person name="Marchand G."/>
            <person name="Marquand E."/>
            <person name="Bret-Mestries E."/>
            <person name="Morien E."/>
            <person name="Nambeesan S."/>
            <person name="Nguyen T."/>
            <person name="Pegot-Espagnet P."/>
            <person name="Pouilly N."/>
            <person name="Raftis F."/>
            <person name="Sallet E."/>
            <person name="Schiex T."/>
            <person name="Thomas J."/>
            <person name="Vandecasteele C."/>
            <person name="Vares D."/>
            <person name="Vear F."/>
            <person name="Vautrin S."/>
            <person name="Crespi M."/>
            <person name="Mangin B."/>
            <person name="Burke J.M."/>
            <person name="Salse J."/>
            <person name="Munos S."/>
            <person name="Vincourt P."/>
            <person name="Rieseberg L.H."/>
            <person name="Langlade N.B."/>
        </authorList>
    </citation>
    <scope>NUCLEOTIDE SEQUENCE [LARGE SCALE GENOMIC DNA]</scope>
    <source>
        <strain evidence="3">cv. SF193</strain>
    </source>
</reference>
<protein>
    <submittedName>
        <fullName evidence="2">Uncharacterized protein</fullName>
    </submittedName>
</protein>
<dbReference type="AlphaFoldDB" id="A0A251UUH1"/>
<evidence type="ECO:0000313" key="3">
    <source>
        <dbReference type="Proteomes" id="UP000215914"/>
    </source>
</evidence>
<proteinExistence type="predicted"/>
<sequence length="88" mass="10477">MFGSEFESTPEAARKLLPFIFVLIVRGFLNSLLVRYYKNSHTQPMLIIEMIFKTKQDLGWTRHTPRLIYLLLLCYNLKQCCYLFLNLV</sequence>
<feature type="transmembrane region" description="Helical" evidence="1">
    <location>
        <begin position="16"/>
        <end position="37"/>
    </location>
</feature>
<accession>A0A251UUH1</accession>